<dbReference type="Pfam" id="PF13472">
    <property type="entry name" value="Lipase_GDSL_2"/>
    <property type="match status" value="1"/>
</dbReference>
<organism evidence="3 4">
    <name type="scientific">Sphingobium phenoxybenzoativorans</name>
    <dbReference type="NCBI Taxonomy" id="1592790"/>
    <lineage>
        <taxon>Bacteria</taxon>
        <taxon>Pseudomonadati</taxon>
        <taxon>Pseudomonadota</taxon>
        <taxon>Alphaproteobacteria</taxon>
        <taxon>Sphingomonadales</taxon>
        <taxon>Sphingomonadaceae</taxon>
        <taxon>Sphingobium</taxon>
    </lineage>
</organism>
<gene>
    <name evidence="3" type="ORF">KFK14_03220</name>
</gene>
<keyword evidence="4" id="KW-1185">Reference proteome</keyword>
<accession>A0A975Q2A8</accession>
<proteinExistence type="predicted"/>
<sequence>MRYFLTAMMLAIPAAAIGGVPAADGFARFAPEIEAFSRQQAAGRAADDDALFVGSSSIRLWNVARSFPDIDAVNRGFGGATTPDVLHYYPQVIAGCQPESVIVYVGENDIAAGRSPDLVAADVLTLLGKIRTDFPHARIAYLSMKHSPLREDLWARMAAVNAMVKARAMTGKSFDFLDVSKSLLTNDGLPDKQFYTVDGLHMNALGYARWTAIVDAYLDAAHSPVTGKLASS</sequence>
<keyword evidence="1" id="KW-0732">Signal</keyword>
<feature type="domain" description="SGNH hydrolase-type esterase" evidence="2">
    <location>
        <begin position="63"/>
        <end position="209"/>
    </location>
</feature>
<dbReference type="Proteomes" id="UP000681425">
    <property type="component" value="Chromosome"/>
</dbReference>
<dbReference type="RefSeq" id="WP_212609853.1">
    <property type="nucleotide sequence ID" value="NZ_CP073910.1"/>
</dbReference>
<reference evidence="3" key="1">
    <citation type="submission" date="2021-04" db="EMBL/GenBank/DDBJ databases">
        <title>Isolation of p-tert-butylphenol degrading bacteria Sphingobium phenoxybenzoativorans Tas13 from active sludge.</title>
        <authorList>
            <person name="Li Y."/>
        </authorList>
    </citation>
    <scope>NUCLEOTIDE SEQUENCE</scope>
    <source>
        <strain evidence="3">Tas13</strain>
    </source>
</reference>
<dbReference type="InterPro" id="IPR013830">
    <property type="entry name" value="SGNH_hydro"/>
</dbReference>
<feature type="signal peptide" evidence="1">
    <location>
        <begin position="1"/>
        <end position="22"/>
    </location>
</feature>
<dbReference type="PANTHER" id="PTHR30383">
    <property type="entry name" value="THIOESTERASE 1/PROTEASE 1/LYSOPHOSPHOLIPASE L1"/>
    <property type="match status" value="1"/>
</dbReference>
<dbReference type="AlphaFoldDB" id="A0A975Q2A8"/>
<evidence type="ECO:0000313" key="4">
    <source>
        <dbReference type="Proteomes" id="UP000681425"/>
    </source>
</evidence>
<dbReference type="InterPro" id="IPR036514">
    <property type="entry name" value="SGNH_hydro_sf"/>
</dbReference>
<protein>
    <submittedName>
        <fullName evidence="3">Lipolytic enzyme</fullName>
    </submittedName>
</protein>
<name>A0A975Q2A8_9SPHN</name>
<feature type="chain" id="PRO_5037469203" evidence="1">
    <location>
        <begin position="23"/>
        <end position="232"/>
    </location>
</feature>
<evidence type="ECO:0000313" key="3">
    <source>
        <dbReference type="EMBL" id="QUT06491.1"/>
    </source>
</evidence>
<dbReference type="GO" id="GO:0004622">
    <property type="term" value="F:phosphatidylcholine lysophospholipase activity"/>
    <property type="evidence" value="ECO:0007669"/>
    <property type="project" value="TreeGrafter"/>
</dbReference>
<dbReference type="KEGG" id="spph:KFK14_03220"/>
<dbReference type="SUPFAM" id="SSF52266">
    <property type="entry name" value="SGNH hydrolase"/>
    <property type="match status" value="1"/>
</dbReference>
<dbReference type="InterPro" id="IPR051532">
    <property type="entry name" value="Ester_Hydrolysis_Enzymes"/>
</dbReference>
<dbReference type="EMBL" id="CP073910">
    <property type="protein sequence ID" value="QUT06491.1"/>
    <property type="molecule type" value="Genomic_DNA"/>
</dbReference>
<evidence type="ECO:0000259" key="2">
    <source>
        <dbReference type="Pfam" id="PF13472"/>
    </source>
</evidence>
<dbReference type="PANTHER" id="PTHR30383:SF5">
    <property type="entry name" value="SGNH HYDROLASE-TYPE ESTERASE DOMAIN-CONTAINING PROTEIN"/>
    <property type="match status" value="1"/>
</dbReference>
<evidence type="ECO:0000256" key="1">
    <source>
        <dbReference type="SAM" id="SignalP"/>
    </source>
</evidence>
<dbReference type="Gene3D" id="3.40.50.1110">
    <property type="entry name" value="SGNH hydrolase"/>
    <property type="match status" value="1"/>
</dbReference>